<dbReference type="PANTHER" id="PTHR10890:SF3">
    <property type="entry name" value="CYSTEINE--TRNA LIGASE, CYTOPLASMIC"/>
    <property type="match status" value="1"/>
</dbReference>
<feature type="binding site" evidence="10">
    <location>
        <position position="548"/>
    </location>
    <ligand>
        <name>a divalent metal cation</name>
        <dbReference type="ChEBI" id="CHEBI:60240"/>
    </ligand>
</feature>
<feature type="binding site" evidence="10">
    <location>
        <position position="654"/>
    </location>
    <ligand>
        <name>a divalent metal cation</name>
        <dbReference type="ChEBI" id="CHEBI:60240"/>
    </ligand>
</feature>
<dbReference type="PANTHER" id="PTHR10890">
    <property type="entry name" value="CYSTEINYL-TRNA SYNTHETASE"/>
    <property type="match status" value="1"/>
</dbReference>
<proteinExistence type="inferred from homology"/>
<evidence type="ECO:0000256" key="9">
    <source>
        <dbReference type="HAMAP-Rule" id="MF_00041"/>
    </source>
</evidence>
<dbReference type="GO" id="GO:0006423">
    <property type="term" value="P:cysteinyl-tRNA aminoacylation"/>
    <property type="evidence" value="ECO:0007669"/>
    <property type="project" value="UniProtKB-UniRule"/>
</dbReference>
<dbReference type="SUPFAM" id="SSF52374">
    <property type="entry name" value="Nucleotidylyl transferase"/>
    <property type="match status" value="1"/>
</dbReference>
<dbReference type="InterPro" id="IPR036397">
    <property type="entry name" value="RNaseH_sf"/>
</dbReference>
<dbReference type="GO" id="GO:0003723">
    <property type="term" value="F:RNA binding"/>
    <property type="evidence" value="ECO:0007669"/>
    <property type="project" value="UniProtKB-UniRule"/>
</dbReference>
<dbReference type="PATRIC" id="fig|1619091.4.peg.534"/>
<comment type="function">
    <text evidence="11">Endonuclease that specifically degrades the RNA of RNA-DNA hybrids.</text>
</comment>
<dbReference type="NCBIfam" id="TIGR00435">
    <property type="entry name" value="cysS"/>
    <property type="match status" value="1"/>
</dbReference>
<dbReference type="SUPFAM" id="SSF47323">
    <property type="entry name" value="Anticodon-binding domain of a subclass of class I aminoacyl-tRNA synthetases"/>
    <property type="match status" value="1"/>
</dbReference>
<name>A0A0G0I4F1_9BACT</name>
<dbReference type="InterPro" id="IPR024567">
    <property type="entry name" value="RNase_HII/HIII_dom"/>
</dbReference>
<accession>A0A0G0I4F1</accession>
<evidence type="ECO:0000256" key="2">
    <source>
        <dbReference type="ARBA" id="ARBA00022598"/>
    </source>
</evidence>
<evidence type="ECO:0000256" key="5">
    <source>
        <dbReference type="ARBA" id="ARBA00022833"/>
    </source>
</evidence>
<dbReference type="InterPro" id="IPR009080">
    <property type="entry name" value="tRNAsynth_Ia_anticodon-bd"/>
</dbReference>
<dbReference type="GO" id="GO:0004817">
    <property type="term" value="F:cysteine-tRNA ligase activity"/>
    <property type="evidence" value="ECO:0007669"/>
    <property type="project" value="UniProtKB-UniRule"/>
</dbReference>
<dbReference type="Gene3D" id="3.40.50.620">
    <property type="entry name" value="HUPs"/>
    <property type="match status" value="1"/>
</dbReference>
<feature type="short sequence motif" description="'HIGH' region" evidence="9">
    <location>
        <begin position="29"/>
        <end position="39"/>
    </location>
</feature>
<evidence type="ECO:0000313" key="14">
    <source>
        <dbReference type="Proteomes" id="UP000034075"/>
    </source>
</evidence>
<keyword evidence="4 9" id="KW-0547">Nucleotide-binding</keyword>
<evidence type="ECO:0000256" key="7">
    <source>
        <dbReference type="ARBA" id="ARBA00022917"/>
    </source>
</evidence>
<keyword evidence="10 11" id="KW-0255">Endonuclease</keyword>
<keyword evidence="10 11" id="KW-0378">Hydrolase</keyword>
<keyword evidence="10 11" id="KW-0540">Nuclease</keyword>
<dbReference type="InterPro" id="IPR012337">
    <property type="entry name" value="RNaseH-like_sf"/>
</dbReference>
<dbReference type="InterPro" id="IPR014729">
    <property type="entry name" value="Rossmann-like_a/b/a_fold"/>
</dbReference>
<evidence type="ECO:0000256" key="1">
    <source>
        <dbReference type="ARBA" id="ARBA00011245"/>
    </source>
</evidence>
<dbReference type="SUPFAM" id="SSF53098">
    <property type="entry name" value="Ribonuclease H-like"/>
    <property type="match status" value="1"/>
</dbReference>
<comment type="similarity">
    <text evidence="11">Belongs to the RNase HII family.</text>
</comment>
<comment type="subcellular location">
    <subcellularLocation>
        <location evidence="9">Cytoplasm</location>
    </subcellularLocation>
</comment>
<comment type="cofactor">
    <cofactor evidence="9">
        <name>Zn(2+)</name>
        <dbReference type="ChEBI" id="CHEBI:29105"/>
    </cofactor>
    <text evidence="9">Binds 1 zinc ion per subunit.</text>
</comment>
<dbReference type="HAMAP" id="MF_00041">
    <property type="entry name" value="Cys_tRNA_synth"/>
    <property type="match status" value="1"/>
</dbReference>
<evidence type="ECO:0000256" key="8">
    <source>
        <dbReference type="ARBA" id="ARBA00023146"/>
    </source>
</evidence>
<evidence type="ECO:0000313" key="13">
    <source>
        <dbReference type="EMBL" id="KKQ10996.1"/>
    </source>
</evidence>
<dbReference type="Pfam" id="PF01351">
    <property type="entry name" value="RNase_HII"/>
    <property type="match status" value="1"/>
</dbReference>
<dbReference type="EC" id="6.1.1.16" evidence="9"/>
<dbReference type="GO" id="GO:0005829">
    <property type="term" value="C:cytosol"/>
    <property type="evidence" value="ECO:0007669"/>
    <property type="project" value="TreeGrafter"/>
</dbReference>
<dbReference type="Gene3D" id="3.30.420.10">
    <property type="entry name" value="Ribonuclease H-like superfamily/Ribonuclease H"/>
    <property type="match status" value="1"/>
</dbReference>
<dbReference type="EMBL" id="LBSF01000047">
    <property type="protein sequence ID" value="KKQ10996.1"/>
    <property type="molecule type" value="Genomic_DNA"/>
</dbReference>
<evidence type="ECO:0000256" key="6">
    <source>
        <dbReference type="ARBA" id="ARBA00022840"/>
    </source>
</evidence>
<evidence type="ECO:0000256" key="3">
    <source>
        <dbReference type="ARBA" id="ARBA00022723"/>
    </source>
</evidence>
<feature type="binding site" evidence="10">
    <location>
        <position position="547"/>
    </location>
    <ligand>
        <name>a divalent metal cation</name>
        <dbReference type="ChEBI" id="CHEBI:60240"/>
    </ligand>
</feature>
<evidence type="ECO:0000259" key="12">
    <source>
        <dbReference type="PROSITE" id="PS51975"/>
    </source>
</evidence>
<keyword evidence="7 9" id="KW-0648">Protein biosynthesis</keyword>
<feature type="binding site" evidence="9">
    <location>
        <position position="300"/>
    </location>
    <ligand>
        <name>ATP</name>
        <dbReference type="ChEBI" id="CHEBI:30616"/>
    </ligand>
</feature>
<feature type="domain" description="RNase H type-2" evidence="12">
    <location>
        <begin position="541"/>
        <end position="753"/>
    </location>
</feature>
<keyword evidence="9" id="KW-0963">Cytoplasm</keyword>
<dbReference type="CDD" id="cd06590">
    <property type="entry name" value="RNase_HII_bacteria_HIII_like"/>
    <property type="match status" value="1"/>
</dbReference>
<feature type="binding site" evidence="9">
    <location>
        <position position="268"/>
    </location>
    <ligand>
        <name>Zn(2+)</name>
        <dbReference type="ChEBI" id="CHEBI:29105"/>
    </ligand>
</feature>
<dbReference type="GO" id="GO:0005524">
    <property type="term" value="F:ATP binding"/>
    <property type="evidence" value="ECO:0007669"/>
    <property type="project" value="UniProtKB-UniRule"/>
</dbReference>
<dbReference type="GO" id="GO:0004523">
    <property type="term" value="F:RNA-DNA hybrid ribonuclease activity"/>
    <property type="evidence" value="ECO:0007669"/>
    <property type="project" value="UniProtKB-UniRule"/>
</dbReference>
<keyword evidence="6 9" id="KW-0067">ATP-binding</keyword>
<dbReference type="InterPro" id="IPR024909">
    <property type="entry name" value="Cys-tRNA/MSH_ligase"/>
</dbReference>
<feature type="binding site" evidence="9">
    <location>
        <position position="239"/>
    </location>
    <ligand>
        <name>Zn(2+)</name>
        <dbReference type="ChEBI" id="CHEBI:29105"/>
    </ligand>
</feature>
<dbReference type="PRINTS" id="PR00983">
    <property type="entry name" value="TRNASYNTHCYS"/>
</dbReference>
<organism evidence="13 14">
    <name type="scientific">candidate division WS6 bacterium GW2011_GWC2_36_7</name>
    <dbReference type="NCBI Taxonomy" id="1619091"/>
    <lineage>
        <taxon>Bacteria</taxon>
        <taxon>Candidatus Dojkabacteria</taxon>
    </lineage>
</organism>
<dbReference type="AlphaFoldDB" id="A0A0G0I4F1"/>
<dbReference type="InterPro" id="IPR015803">
    <property type="entry name" value="Cys-tRNA-ligase"/>
</dbReference>
<comment type="cofactor">
    <cofactor evidence="10">
        <name>Mn(2+)</name>
        <dbReference type="ChEBI" id="CHEBI:29035"/>
    </cofactor>
    <cofactor evidence="10">
        <name>Mg(2+)</name>
        <dbReference type="ChEBI" id="CHEBI:18420"/>
    </cofactor>
    <text evidence="10">Manganese or magnesium. Binds 1 divalent metal ion per monomer in the absence of substrate. May bind a second metal ion after substrate binding.</text>
</comment>
<gene>
    <name evidence="9" type="primary">cysS</name>
    <name evidence="13" type="ORF">US24_C0047G0005</name>
</gene>
<comment type="subunit">
    <text evidence="1 9">Monomer.</text>
</comment>
<reference evidence="13 14" key="1">
    <citation type="journal article" date="2015" name="Nature">
        <title>rRNA introns, odd ribosomes, and small enigmatic genomes across a large radiation of phyla.</title>
        <authorList>
            <person name="Brown C.T."/>
            <person name="Hug L.A."/>
            <person name="Thomas B.C."/>
            <person name="Sharon I."/>
            <person name="Castelle C.J."/>
            <person name="Singh A."/>
            <person name="Wilkins M.J."/>
            <person name="Williams K.H."/>
            <person name="Banfield J.F."/>
        </authorList>
    </citation>
    <scope>NUCLEOTIDE SEQUENCE [LARGE SCALE GENOMIC DNA]</scope>
</reference>
<evidence type="ECO:0000256" key="4">
    <source>
        <dbReference type="ARBA" id="ARBA00022741"/>
    </source>
</evidence>
<comment type="catalytic activity">
    <reaction evidence="9">
        <text>tRNA(Cys) + L-cysteine + ATP = L-cysteinyl-tRNA(Cys) + AMP + diphosphate</text>
        <dbReference type="Rhea" id="RHEA:17773"/>
        <dbReference type="Rhea" id="RHEA-COMP:9661"/>
        <dbReference type="Rhea" id="RHEA-COMP:9679"/>
        <dbReference type="ChEBI" id="CHEBI:30616"/>
        <dbReference type="ChEBI" id="CHEBI:33019"/>
        <dbReference type="ChEBI" id="CHEBI:35235"/>
        <dbReference type="ChEBI" id="CHEBI:78442"/>
        <dbReference type="ChEBI" id="CHEBI:78517"/>
        <dbReference type="ChEBI" id="CHEBI:456215"/>
        <dbReference type="EC" id="6.1.1.16"/>
    </reaction>
</comment>
<comment type="caution">
    <text evidence="9">Lacks conserved residue(s) required for the propagation of feature annotation.</text>
</comment>
<dbReference type="Pfam" id="PF01406">
    <property type="entry name" value="tRNA-synt_1e"/>
    <property type="match status" value="1"/>
</dbReference>
<keyword evidence="5 9" id="KW-0862">Zinc</keyword>
<dbReference type="PROSITE" id="PS51975">
    <property type="entry name" value="RNASE_H_2"/>
    <property type="match status" value="1"/>
</dbReference>
<sequence length="753" mass="85368">MKLYSTLDRKVVDIQPIKDNEISIYSCGPTVYYRMHLGNIRAYIDWDVMHRAFKYLGYNVNRVMNFTDVGHMSHDEDFGEDKMDIEASKEGITAIDVANKYINTVLEDFKALNILTPSGDTISRELDYNDVEKFGWMRATNMIPEIIELVKKMEANGYTYETDKALYFDVTKVPDYTIFTGQKLEDKKVGDREEVVVDANKKNPADFVLWMKLTGKYENHDMHWSSPWGEGFPGWHIECSAMGNKAFGVNFDIHTGGIDHIPVHHPNERAQNIGAFGQPVVKYWIHNEWVVTKDDAKLAKSDGNADDLPGIVSQGFDPLDIRYLFASVNYHTKLQFSTEALKGAQNARLSLNKKVKELGDKSGKVIPRYIGRFKNALENNLNMSEVLSILNEMLKSKEDKEDILATVLEFDKVLGLNLNNIKDYSVVIADEQIENYARERDTARAEKRYEDADKFRKLIEEAGFKVFDTPAHIQEESIKDILLKLKWREEKSNNEYVKLRMKSYLGSAAMLYTSGKLVLQGNEDFSNILGETSEVGNKTLVPHLGVDEVGKGDYFGPLVVVSCFVNPENVDIFEKIGVGDSKKFSDKKIIEMYEQLKDYEYYYVSIVMPVEYSDLQKETGNVAILLARQHSKVIEMGLGDLKSKNIECNTVVIDQFSNSKSRILNELGKMGQGADIDQHHKGESDIAVAAASVLARGVFLKEMEKMSKAYGFDFPKGATHVIGKGNEFVKKYGMSELKNVAKISFKTTKAIKI</sequence>
<dbReference type="GO" id="GO:0008270">
    <property type="term" value="F:zinc ion binding"/>
    <property type="evidence" value="ECO:0007669"/>
    <property type="project" value="UniProtKB-UniRule"/>
</dbReference>
<evidence type="ECO:0000256" key="11">
    <source>
        <dbReference type="RuleBase" id="RU003515"/>
    </source>
</evidence>
<protein>
    <recommendedName>
        <fullName evidence="9">Cysteine--tRNA ligase</fullName>
        <ecNumber evidence="9">6.1.1.16</ecNumber>
    </recommendedName>
    <alternativeName>
        <fullName evidence="9">Cysteinyl-tRNA synthetase</fullName>
        <shortName evidence="9">CysRS</shortName>
    </alternativeName>
</protein>
<comment type="catalytic activity">
    <reaction evidence="10 11">
        <text>Endonucleolytic cleavage to 5'-phosphomonoester.</text>
        <dbReference type="EC" id="3.1.26.4"/>
    </reaction>
</comment>
<keyword evidence="8 9" id="KW-0030">Aminoacyl-tRNA synthetase</keyword>
<keyword evidence="3 9" id="KW-0479">Metal-binding</keyword>
<comment type="similarity">
    <text evidence="9">Belongs to the class-I aminoacyl-tRNA synthetase family.</text>
</comment>
<keyword evidence="2 9" id="KW-0436">Ligase</keyword>
<dbReference type="GO" id="GO:0006401">
    <property type="term" value="P:RNA catabolic process"/>
    <property type="evidence" value="ECO:0007669"/>
    <property type="project" value="UniProtKB-UniRule"/>
</dbReference>
<comment type="caution">
    <text evidence="13">The sequence shown here is derived from an EMBL/GenBank/DDBJ whole genome shotgun (WGS) entry which is preliminary data.</text>
</comment>
<feature type="binding site" evidence="9">
    <location>
        <position position="264"/>
    </location>
    <ligand>
        <name>Zn(2+)</name>
        <dbReference type="ChEBI" id="CHEBI:29105"/>
    </ligand>
</feature>
<evidence type="ECO:0000256" key="10">
    <source>
        <dbReference type="PROSITE-ProRule" id="PRU01319"/>
    </source>
</evidence>
<feature type="binding site" evidence="9">
    <location>
        <position position="27"/>
    </location>
    <ligand>
        <name>Zn(2+)</name>
        <dbReference type="ChEBI" id="CHEBI:29105"/>
    </ligand>
</feature>
<dbReference type="Proteomes" id="UP000034075">
    <property type="component" value="Unassembled WGS sequence"/>
</dbReference>
<dbReference type="InterPro" id="IPR032678">
    <property type="entry name" value="tRNA-synt_1_cat_dom"/>
</dbReference>